<evidence type="ECO:0000313" key="1">
    <source>
        <dbReference type="EMBL" id="MBB6500681.1"/>
    </source>
</evidence>
<dbReference type="Proteomes" id="UP000521017">
    <property type="component" value="Unassembled WGS sequence"/>
</dbReference>
<gene>
    <name evidence="1" type="ORF">HDF25_002840</name>
</gene>
<comment type="caution">
    <text evidence="1">The sequence shown here is derived from an EMBL/GenBank/DDBJ whole genome shotgun (WGS) entry which is preliminary data.</text>
</comment>
<dbReference type="AlphaFoldDB" id="A0A7X0J6Q9"/>
<name>A0A7X0J6Q9_9SPHI</name>
<reference evidence="1 2" key="1">
    <citation type="submission" date="2020-08" db="EMBL/GenBank/DDBJ databases">
        <title>Genomic Encyclopedia of Type Strains, Phase IV (KMG-V): Genome sequencing to study the core and pangenomes of soil and plant-associated prokaryotes.</title>
        <authorList>
            <person name="Whitman W."/>
        </authorList>
    </citation>
    <scope>NUCLEOTIDE SEQUENCE [LARGE SCALE GENOMIC DNA]</scope>
    <source>
        <strain evidence="1 2">M2T3</strain>
    </source>
</reference>
<dbReference type="RefSeq" id="WP_184625716.1">
    <property type="nucleotide sequence ID" value="NZ_JACHCC010000007.1"/>
</dbReference>
<dbReference type="EMBL" id="JACHCC010000007">
    <property type="protein sequence ID" value="MBB6500681.1"/>
    <property type="molecule type" value="Genomic_DNA"/>
</dbReference>
<sequence>MKQIYTQPFSFLRIFNTVTSIDLIQSWNKSLFKKELKNALTKTIISFYPKASRSDFHSLYKPVEICYVPVQVQCTMTGFKSITQQLP</sequence>
<accession>A0A7X0J6Q9</accession>
<evidence type="ECO:0000313" key="2">
    <source>
        <dbReference type="Proteomes" id="UP000521017"/>
    </source>
</evidence>
<proteinExistence type="predicted"/>
<protein>
    <submittedName>
        <fullName evidence="1">Uncharacterized protein</fullName>
    </submittedName>
</protein>
<organism evidence="1 2">
    <name type="scientific">Pedobacter cryoconitis</name>
    <dbReference type="NCBI Taxonomy" id="188932"/>
    <lineage>
        <taxon>Bacteria</taxon>
        <taxon>Pseudomonadati</taxon>
        <taxon>Bacteroidota</taxon>
        <taxon>Sphingobacteriia</taxon>
        <taxon>Sphingobacteriales</taxon>
        <taxon>Sphingobacteriaceae</taxon>
        <taxon>Pedobacter</taxon>
    </lineage>
</organism>